<dbReference type="PATRIC" id="fig|1202534.3.peg.1423"/>
<comment type="caution">
    <text evidence="1">The sequence shown here is derived from an EMBL/GenBank/DDBJ whole genome shotgun (WGS) entry which is preliminary data.</text>
</comment>
<accession>R9CCK4</accession>
<protein>
    <submittedName>
        <fullName evidence="1">Uncharacterized protein</fullName>
    </submittedName>
</protein>
<gene>
    <name evidence="1" type="ORF">A500_07108</name>
</gene>
<dbReference type="AlphaFoldDB" id="R9CCK4"/>
<dbReference type="Proteomes" id="UP000013988">
    <property type="component" value="Unassembled WGS sequence"/>
</dbReference>
<keyword evidence="2" id="KW-1185">Reference proteome</keyword>
<proteinExistence type="predicted"/>
<reference evidence="1 2" key="1">
    <citation type="submission" date="2013-03" db="EMBL/GenBank/DDBJ databases">
        <title>Whole genome shotgun sequencing of Clostridium sartagoforme AAU1.</title>
        <authorList>
            <person name="Joshi C.G."/>
            <person name="Duggirala S.M."/>
            <person name="Nathani N.M."/>
            <person name="Bhatt V.D."/>
            <person name="Patel A.K."/>
            <person name="Pandya P.R."/>
            <person name="KaPatel J.A."/>
        </authorList>
    </citation>
    <scope>NUCLEOTIDE SEQUENCE [LARGE SCALE GENOMIC DNA]</scope>
    <source>
        <strain evidence="1 2">AAU1</strain>
    </source>
</reference>
<name>R9CCK4_9CLOT</name>
<evidence type="ECO:0000313" key="2">
    <source>
        <dbReference type="Proteomes" id="UP000013988"/>
    </source>
</evidence>
<dbReference type="RefSeq" id="WP_016206832.1">
    <property type="nucleotide sequence ID" value="NZ_ASRV01000088.1"/>
</dbReference>
<dbReference type="EMBL" id="ASRV01000088">
    <property type="protein sequence ID" value="EOR26745.1"/>
    <property type="molecule type" value="Genomic_DNA"/>
</dbReference>
<organism evidence="1 2">
    <name type="scientific">Clostridium sartagoforme AAU1</name>
    <dbReference type="NCBI Taxonomy" id="1202534"/>
    <lineage>
        <taxon>Bacteria</taxon>
        <taxon>Bacillati</taxon>
        <taxon>Bacillota</taxon>
        <taxon>Clostridia</taxon>
        <taxon>Eubacteriales</taxon>
        <taxon>Clostridiaceae</taxon>
        <taxon>Clostridium</taxon>
    </lineage>
</organism>
<dbReference type="OrthoDB" id="9937184at2"/>
<sequence length="115" mass="13579">MLKTDSKITRTIISIIMRNLIIYFSKESNIYSVVTEDNIENIRSYFTSFGSWMDSSNRTDEYDFDDPCISEGDYIYIKIKEGQSIGNSKYTKFDNYTIYFYETESAILFFIHSNI</sequence>
<evidence type="ECO:0000313" key="1">
    <source>
        <dbReference type="EMBL" id="EOR26745.1"/>
    </source>
</evidence>